<keyword evidence="3" id="KW-0863">Zinc-finger</keyword>
<dbReference type="PANTHER" id="PTHR46481:SF10">
    <property type="entry name" value="ZINC FINGER BED DOMAIN-CONTAINING PROTEIN 39"/>
    <property type="match status" value="1"/>
</dbReference>
<dbReference type="Proteomes" id="UP001194468">
    <property type="component" value="Unassembled WGS sequence"/>
</dbReference>
<gene>
    <name evidence="6" type="ORF">L210DRAFT_3344234</name>
</gene>
<protein>
    <recommendedName>
        <fullName evidence="8">Zinc finger BED domain-containing protein 4</fullName>
    </recommendedName>
</protein>
<feature type="non-terminal residue" evidence="6">
    <location>
        <position position="1"/>
    </location>
</feature>
<comment type="subcellular location">
    <subcellularLocation>
        <location evidence="1">Nucleus</location>
    </subcellularLocation>
</comment>
<name>A0AAD4BDU2_BOLED</name>
<sequence>IRKLMYKLIHSTTKLLPAWRKILQVMELTVTNMPRDVSTRWNSTLEMLAYGLKHCKAVNSVTQDHALGLRKFELDNKEWDLLEQLHDVLKILKDATLYFLRGVNGTPNLAAVIPAMDLIDEKLTTYSLDHKYSPAIRAAISLAKQTLNRYYQLTDNSEVYRITMVLHPRHKLSYFK</sequence>
<dbReference type="EMBL" id="WHUW01000146">
    <property type="protein sequence ID" value="KAF8421126.1"/>
    <property type="molecule type" value="Genomic_DNA"/>
</dbReference>
<keyword evidence="7" id="KW-1185">Reference proteome</keyword>
<evidence type="ECO:0000256" key="1">
    <source>
        <dbReference type="ARBA" id="ARBA00004123"/>
    </source>
</evidence>
<evidence type="ECO:0000256" key="2">
    <source>
        <dbReference type="ARBA" id="ARBA00022723"/>
    </source>
</evidence>
<organism evidence="6 7">
    <name type="scientific">Boletus edulis BED1</name>
    <dbReference type="NCBI Taxonomy" id="1328754"/>
    <lineage>
        <taxon>Eukaryota</taxon>
        <taxon>Fungi</taxon>
        <taxon>Dikarya</taxon>
        <taxon>Basidiomycota</taxon>
        <taxon>Agaricomycotina</taxon>
        <taxon>Agaricomycetes</taxon>
        <taxon>Agaricomycetidae</taxon>
        <taxon>Boletales</taxon>
        <taxon>Boletineae</taxon>
        <taxon>Boletaceae</taxon>
        <taxon>Boletoideae</taxon>
        <taxon>Boletus</taxon>
    </lineage>
</organism>
<comment type="caution">
    <text evidence="6">The sequence shown here is derived from an EMBL/GenBank/DDBJ whole genome shotgun (WGS) entry which is preliminary data.</text>
</comment>
<proteinExistence type="predicted"/>
<evidence type="ECO:0008006" key="8">
    <source>
        <dbReference type="Google" id="ProtNLM"/>
    </source>
</evidence>
<dbReference type="SUPFAM" id="SSF53098">
    <property type="entry name" value="Ribonuclease H-like"/>
    <property type="match status" value="1"/>
</dbReference>
<keyword evidence="5" id="KW-0539">Nucleus</keyword>
<dbReference type="InterPro" id="IPR012337">
    <property type="entry name" value="RNaseH-like_sf"/>
</dbReference>
<dbReference type="PANTHER" id="PTHR46481">
    <property type="entry name" value="ZINC FINGER BED DOMAIN-CONTAINING PROTEIN 4"/>
    <property type="match status" value="1"/>
</dbReference>
<dbReference type="GO" id="GO:0005634">
    <property type="term" value="C:nucleus"/>
    <property type="evidence" value="ECO:0007669"/>
    <property type="project" value="UniProtKB-SubCell"/>
</dbReference>
<feature type="non-terminal residue" evidence="6">
    <location>
        <position position="176"/>
    </location>
</feature>
<evidence type="ECO:0000256" key="5">
    <source>
        <dbReference type="ARBA" id="ARBA00023242"/>
    </source>
</evidence>
<dbReference type="AlphaFoldDB" id="A0AAD4BDU2"/>
<dbReference type="InterPro" id="IPR052035">
    <property type="entry name" value="ZnF_BED_domain_contain"/>
</dbReference>
<evidence type="ECO:0000256" key="3">
    <source>
        <dbReference type="ARBA" id="ARBA00022771"/>
    </source>
</evidence>
<keyword evidence="2" id="KW-0479">Metal-binding</keyword>
<reference evidence="6" key="1">
    <citation type="submission" date="2019-10" db="EMBL/GenBank/DDBJ databases">
        <authorList>
            <consortium name="DOE Joint Genome Institute"/>
            <person name="Kuo A."/>
            <person name="Miyauchi S."/>
            <person name="Kiss E."/>
            <person name="Drula E."/>
            <person name="Kohler A."/>
            <person name="Sanchez-Garcia M."/>
            <person name="Andreopoulos B."/>
            <person name="Barry K.W."/>
            <person name="Bonito G."/>
            <person name="Buee M."/>
            <person name="Carver A."/>
            <person name="Chen C."/>
            <person name="Cichocki N."/>
            <person name="Clum A."/>
            <person name="Culley D."/>
            <person name="Crous P.W."/>
            <person name="Fauchery L."/>
            <person name="Girlanda M."/>
            <person name="Hayes R."/>
            <person name="Keri Z."/>
            <person name="LaButti K."/>
            <person name="Lipzen A."/>
            <person name="Lombard V."/>
            <person name="Magnuson J."/>
            <person name="Maillard F."/>
            <person name="Morin E."/>
            <person name="Murat C."/>
            <person name="Nolan M."/>
            <person name="Ohm R."/>
            <person name="Pangilinan J."/>
            <person name="Pereira M."/>
            <person name="Perotto S."/>
            <person name="Peter M."/>
            <person name="Riley R."/>
            <person name="Sitrit Y."/>
            <person name="Stielow B."/>
            <person name="Szollosi G."/>
            <person name="Zifcakova L."/>
            <person name="Stursova M."/>
            <person name="Spatafora J.W."/>
            <person name="Tedersoo L."/>
            <person name="Vaario L.-M."/>
            <person name="Yamada A."/>
            <person name="Yan M."/>
            <person name="Wang P."/>
            <person name="Xu J."/>
            <person name="Bruns T."/>
            <person name="Baldrian P."/>
            <person name="Vilgalys R."/>
            <person name="Henrissat B."/>
            <person name="Grigoriev I.V."/>
            <person name="Hibbett D."/>
            <person name="Nagy L.G."/>
            <person name="Martin F.M."/>
        </authorList>
    </citation>
    <scope>NUCLEOTIDE SEQUENCE</scope>
    <source>
        <strain evidence="6">BED1</strain>
    </source>
</reference>
<accession>A0AAD4BDU2</accession>
<evidence type="ECO:0000313" key="7">
    <source>
        <dbReference type="Proteomes" id="UP001194468"/>
    </source>
</evidence>
<keyword evidence="4" id="KW-0862">Zinc</keyword>
<dbReference type="GO" id="GO:0008270">
    <property type="term" value="F:zinc ion binding"/>
    <property type="evidence" value="ECO:0007669"/>
    <property type="project" value="UniProtKB-KW"/>
</dbReference>
<evidence type="ECO:0000313" key="6">
    <source>
        <dbReference type="EMBL" id="KAF8421126.1"/>
    </source>
</evidence>
<evidence type="ECO:0000256" key="4">
    <source>
        <dbReference type="ARBA" id="ARBA00022833"/>
    </source>
</evidence>
<reference evidence="6" key="2">
    <citation type="journal article" date="2020" name="Nat. Commun.">
        <title>Large-scale genome sequencing of mycorrhizal fungi provides insights into the early evolution of symbiotic traits.</title>
        <authorList>
            <person name="Miyauchi S."/>
            <person name="Kiss E."/>
            <person name="Kuo A."/>
            <person name="Drula E."/>
            <person name="Kohler A."/>
            <person name="Sanchez-Garcia M."/>
            <person name="Morin E."/>
            <person name="Andreopoulos B."/>
            <person name="Barry K.W."/>
            <person name="Bonito G."/>
            <person name="Buee M."/>
            <person name="Carver A."/>
            <person name="Chen C."/>
            <person name="Cichocki N."/>
            <person name="Clum A."/>
            <person name="Culley D."/>
            <person name="Crous P.W."/>
            <person name="Fauchery L."/>
            <person name="Girlanda M."/>
            <person name="Hayes R.D."/>
            <person name="Keri Z."/>
            <person name="LaButti K."/>
            <person name="Lipzen A."/>
            <person name="Lombard V."/>
            <person name="Magnuson J."/>
            <person name="Maillard F."/>
            <person name="Murat C."/>
            <person name="Nolan M."/>
            <person name="Ohm R.A."/>
            <person name="Pangilinan J."/>
            <person name="Pereira M.F."/>
            <person name="Perotto S."/>
            <person name="Peter M."/>
            <person name="Pfister S."/>
            <person name="Riley R."/>
            <person name="Sitrit Y."/>
            <person name="Stielow J.B."/>
            <person name="Szollosi G."/>
            <person name="Zifcakova L."/>
            <person name="Stursova M."/>
            <person name="Spatafora J.W."/>
            <person name="Tedersoo L."/>
            <person name="Vaario L.M."/>
            <person name="Yamada A."/>
            <person name="Yan M."/>
            <person name="Wang P."/>
            <person name="Xu J."/>
            <person name="Bruns T."/>
            <person name="Baldrian P."/>
            <person name="Vilgalys R."/>
            <person name="Dunand C."/>
            <person name="Henrissat B."/>
            <person name="Grigoriev I.V."/>
            <person name="Hibbett D."/>
            <person name="Nagy L.G."/>
            <person name="Martin F.M."/>
        </authorList>
    </citation>
    <scope>NUCLEOTIDE SEQUENCE</scope>
    <source>
        <strain evidence="6">BED1</strain>
    </source>
</reference>